<feature type="transmembrane region" description="Helical" evidence="11">
    <location>
        <begin position="280"/>
        <end position="303"/>
    </location>
</feature>
<dbReference type="SMART" id="SM00744">
    <property type="entry name" value="RINGv"/>
    <property type="match status" value="1"/>
</dbReference>
<feature type="region of interest" description="Disordered" evidence="10">
    <location>
        <begin position="62"/>
        <end position="81"/>
    </location>
</feature>
<evidence type="ECO:0000256" key="5">
    <source>
        <dbReference type="ARBA" id="ARBA00022771"/>
    </source>
</evidence>
<protein>
    <recommendedName>
        <fullName evidence="12">RING-CH-type domain-containing protein</fullName>
    </recommendedName>
</protein>
<keyword evidence="5" id="KW-0863">Zinc-finger</keyword>
<dbReference type="EMBL" id="JARKHS020009917">
    <property type="protein sequence ID" value="KAK8779337.1"/>
    <property type="molecule type" value="Genomic_DNA"/>
</dbReference>
<evidence type="ECO:0000259" key="12">
    <source>
        <dbReference type="PROSITE" id="PS51292"/>
    </source>
</evidence>
<dbReference type="Proteomes" id="UP001321473">
    <property type="component" value="Unassembled WGS sequence"/>
</dbReference>
<keyword evidence="4" id="KW-0479">Metal-binding</keyword>
<evidence type="ECO:0000256" key="11">
    <source>
        <dbReference type="SAM" id="Phobius"/>
    </source>
</evidence>
<dbReference type="PROSITE" id="PS51292">
    <property type="entry name" value="ZF_RING_CH"/>
    <property type="match status" value="1"/>
</dbReference>
<feature type="compositionally biased region" description="Polar residues" evidence="10">
    <location>
        <begin position="356"/>
        <end position="372"/>
    </location>
</feature>
<gene>
    <name evidence="13" type="ORF">V5799_019312</name>
</gene>
<feature type="region of interest" description="Disordered" evidence="10">
    <location>
        <begin position="1"/>
        <end position="31"/>
    </location>
</feature>
<reference evidence="13 14" key="1">
    <citation type="journal article" date="2023" name="Arcadia Sci">
        <title>De novo assembly of a long-read Amblyomma americanum tick genome.</title>
        <authorList>
            <person name="Chou S."/>
            <person name="Poskanzer K.E."/>
            <person name="Rollins M."/>
            <person name="Thuy-Boun P.S."/>
        </authorList>
    </citation>
    <scope>NUCLEOTIDE SEQUENCE [LARGE SCALE GENOMIC DNA]</scope>
    <source>
        <strain evidence="13">F_SG_1</strain>
        <tissue evidence="13">Salivary glands</tissue>
    </source>
</reference>
<keyword evidence="6" id="KW-0833">Ubl conjugation pathway</keyword>
<evidence type="ECO:0000313" key="14">
    <source>
        <dbReference type="Proteomes" id="UP001321473"/>
    </source>
</evidence>
<evidence type="ECO:0000256" key="4">
    <source>
        <dbReference type="ARBA" id="ARBA00022723"/>
    </source>
</evidence>
<evidence type="ECO:0000256" key="1">
    <source>
        <dbReference type="ARBA" id="ARBA00004141"/>
    </source>
</evidence>
<evidence type="ECO:0000256" key="6">
    <source>
        <dbReference type="ARBA" id="ARBA00022786"/>
    </source>
</evidence>
<accession>A0AAQ4EX94</accession>
<evidence type="ECO:0000256" key="2">
    <source>
        <dbReference type="ARBA" id="ARBA00022679"/>
    </source>
</evidence>
<dbReference type="AlphaFoldDB" id="A0AAQ4EX94"/>
<dbReference type="Gene3D" id="3.30.40.10">
    <property type="entry name" value="Zinc/RING finger domain, C3HC4 (zinc finger)"/>
    <property type="match status" value="1"/>
</dbReference>
<keyword evidence="3 11" id="KW-0812">Transmembrane</keyword>
<dbReference type="GO" id="GO:0016020">
    <property type="term" value="C:membrane"/>
    <property type="evidence" value="ECO:0007669"/>
    <property type="project" value="UniProtKB-SubCell"/>
</dbReference>
<comment type="caution">
    <text evidence="13">The sequence shown here is derived from an EMBL/GenBank/DDBJ whole genome shotgun (WGS) entry which is preliminary data.</text>
</comment>
<organism evidence="13 14">
    <name type="scientific">Amblyomma americanum</name>
    <name type="common">Lone star tick</name>
    <dbReference type="NCBI Taxonomy" id="6943"/>
    <lineage>
        <taxon>Eukaryota</taxon>
        <taxon>Metazoa</taxon>
        <taxon>Ecdysozoa</taxon>
        <taxon>Arthropoda</taxon>
        <taxon>Chelicerata</taxon>
        <taxon>Arachnida</taxon>
        <taxon>Acari</taxon>
        <taxon>Parasitiformes</taxon>
        <taxon>Ixodida</taxon>
        <taxon>Ixodoidea</taxon>
        <taxon>Ixodidae</taxon>
        <taxon>Amblyomminae</taxon>
        <taxon>Amblyomma</taxon>
    </lineage>
</organism>
<dbReference type="GO" id="GO:0016567">
    <property type="term" value="P:protein ubiquitination"/>
    <property type="evidence" value="ECO:0007669"/>
    <property type="project" value="TreeGrafter"/>
</dbReference>
<dbReference type="GO" id="GO:0008270">
    <property type="term" value="F:zinc ion binding"/>
    <property type="evidence" value="ECO:0007669"/>
    <property type="project" value="UniProtKB-KW"/>
</dbReference>
<keyword evidence="8 11" id="KW-1133">Transmembrane helix</keyword>
<feature type="domain" description="RING-CH-type" evidence="12">
    <location>
        <begin position="162"/>
        <end position="222"/>
    </location>
</feature>
<evidence type="ECO:0000256" key="3">
    <source>
        <dbReference type="ARBA" id="ARBA00022692"/>
    </source>
</evidence>
<dbReference type="InterPro" id="IPR013083">
    <property type="entry name" value="Znf_RING/FYVE/PHD"/>
</dbReference>
<dbReference type="SUPFAM" id="SSF57850">
    <property type="entry name" value="RING/U-box"/>
    <property type="match status" value="1"/>
</dbReference>
<sequence>MPSDGYKTLTEDTPTEARVIPQPTGLGGHRPRLREVNVRIPRIRALRRRSLRENDGRTPILDEEQSCSFSSSSSPSQSPKCRRTCHNPCSDIEPSPSCTPKGCLVFLDSSPEREDNCEKTVIVPPQDVLLPPLGPEATVSDFEPDLAWTGSPPQTPTGCLNVTASSGPICRICHEGDQPESLVSLCKCSGTVGVLHVSCLERWLNAQNVDHCELCHHRFPTTAQSSTVRRFFHWVLNSEARVQRAVLGDLFCFALLTPVAVLSCFLCVNSAARQALQGHIWEAASLVTLAGLLLTAYIAWSFLTVRFHCRSFESWRSRNPMRRIIAPFARGGDAGTESQDVNPRELMDVVIGSIGEVSQPSSPQRQGDSGNSRRVPLEPSPTMSPEDLSSEIQQPLYSFGPFASFVFW</sequence>
<evidence type="ECO:0000313" key="13">
    <source>
        <dbReference type="EMBL" id="KAK8779337.1"/>
    </source>
</evidence>
<dbReference type="InterPro" id="IPR011016">
    <property type="entry name" value="Znf_RING-CH"/>
</dbReference>
<evidence type="ECO:0000256" key="10">
    <source>
        <dbReference type="SAM" id="MobiDB-lite"/>
    </source>
</evidence>
<feature type="transmembrane region" description="Helical" evidence="11">
    <location>
        <begin position="246"/>
        <end position="268"/>
    </location>
</feature>
<name>A0AAQ4EX94_AMBAM</name>
<keyword evidence="7" id="KW-0862">Zinc</keyword>
<evidence type="ECO:0000256" key="8">
    <source>
        <dbReference type="ARBA" id="ARBA00022989"/>
    </source>
</evidence>
<evidence type="ECO:0000256" key="7">
    <source>
        <dbReference type="ARBA" id="ARBA00022833"/>
    </source>
</evidence>
<dbReference type="PANTHER" id="PTHR46065">
    <property type="entry name" value="E3 UBIQUITIN-PROTEIN LIGASE MARCH 2/3 FAMILY MEMBER"/>
    <property type="match status" value="1"/>
</dbReference>
<feature type="region of interest" description="Disordered" evidence="10">
    <location>
        <begin position="356"/>
        <end position="390"/>
    </location>
</feature>
<feature type="compositionally biased region" description="Low complexity" evidence="10">
    <location>
        <begin position="66"/>
        <end position="79"/>
    </location>
</feature>
<dbReference type="GO" id="GO:0004842">
    <property type="term" value="F:ubiquitin-protein transferase activity"/>
    <property type="evidence" value="ECO:0007669"/>
    <property type="project" value="TreeGrafter"/>
</dbReference>
<keyword evidence="14" id="KW-1185">Reference proteome</keyword>
<keyword evidence="9 11" id="KW-0472">Membrane</keyword>
<dbReference type="Pfam" id="PF12906">
    <property type="entry name" value="RINGv"/>
    <property type="match status" value="1"/>
</dbReference>
<keyword evidence="2" id="KW-0808">Transferase</keyword>
<comment type="subcellular location">
    <subcellularLocation>
        <location evidence="1">Membrane</location>
        <topology evidence="1">Multi-pass membrane protein</topology>
    </subcellularLocation>
</comment>
<proteinExistence type="predicted"/>
<evidence type="ECO:0000256" key="9">
    <source>
        <dbReference type="ARBA" id="ARBA00023136"/>
    </source>
</evidence>
<dbReference type="PANTHER" id="PTHR46065:SF3">
    <property type="entry name" value="FI20425P1"/>
    <property type="match status" value="1"/>
</dbReference>